<dbReference type="Gramene" id="Mp2g07940.1">
    <property type="protein sequence ID" value="Mp2g07940.1.cds1"/>
    <property type="gene ID" value="Mp2g07940"/>
</dbReference>
<sequence length="85" mass="9570">MKRIHLHASNARSKAPSLVVTCDSQREVMSGQHISDILNVDNTYVVEFPRNSPSRSQYRKSSCTRQAGRGNILVICTRTTNPRVQ</sequence>
<protein>
    <submittedName>
        <fullName evidence="1">Uncharacterized protein</fullName>
    </submittedName>
</protein>
<evidence type="ECO:0000313" key="2">
    <source>
        <dbReference type="Proteomes" id="UP000244005"/>
    </source>
</evidence>
<reference evidence="2" key="1">
    <citation type="journal article" date="2017" name="Cell">
        <title>Insights into land plant evolution garnered from the Marchantia polymorpha genome.</title>
        <authorList>
            <person name="Bowman J.L."/>
            <person name="Kohchi T."/>
            <person name="Yamato K.T."/>
            <person name="Jenkins J."/>
            <person name="Shu S."/>
            <person name="Ishizaki K."/>
            <person name="Yamaoka S."/>
            <person name="Nishihama R."/>
            <person name="Nakamura Y."/>
            <person name="Berger F."/>
            <person name="Adam C."/>
            <person name="Aki S.S."/>
            <person name="Althoff F."/>
            <person name="Araki T."/>
            <person name="Arteaga-Vazquez M.A."/>
            <person name="Balasubrmanian S."/>
            <person name="Barry K."/>
            <person name="Bauer D."/>
            <person name="Boehm C.R."/>
            <person name="Briginshaw L."/>
            <person name="Caballero-Perez J."/>
            <person name="Catarino B."/>
            <person name="Chen F."/>
            <person name="Chiyoda S."/>
            <person name="Chovatia M."/>
            <person name="Davies K.M."/>
            <person name="Delmans M."/>
            <person name="Demura T."/>
            <person name="Dierschke T."/>
            <person name="Dolan L."/>
            <person name="Dorantes-Acosta A.E."/>
            <person name="Eklund D.M."/>
            <person name="Florent S.N."/>
            <person name="Flores-Sandoval E."/>
            <person name="Fujiyama A."/>
            <person name="Fukuzawa H."/>
            <person name="Galik B."/>
            <person name="Grimanelli D."/>
            <person name="Grimwood J."/>
            <person name="Grossniklaus U."/>
            <person name="Hamada T."/>
            <person name="Haseloff J."/>
            <person name="Hetherington A.J."/>
            <person name="Higo A."/>
            <person name="Hirakawa Y."/>
            <person name="Hundley H.N."/>
            <person name="Ikeda Y."/>
            <person name="Inoue K."/>
            <person name="Inoue S.I."/>
            <person name="Ishida S."/>
            <person name="Jia Q."/>
            <person name="Kakita M."/>
            <person name="Kanazawa T."/>
            <person name="Kawai Y."/>
            <person name="Kawashima T."/>
            <person name="Kennedy M."/>
            <person name="Kinose K."/>
            <person name="Kinoshita T."/>
            <person name="Kohara Y."/>
            <person name="Koide E."/>
            <person name="Komatsu K."/>
            <person name="Kopischke S."/>
            <person name="Kubo M."/>
            <person name="Kyozuka J."/>
            <person name="Lagercrantz U."/>
            <person name="Lin S.S."/>
            <person name="Lindquist E."/>
            <person name="Lipzen A.M."/>
            <person name="Lu C.W."/>
            <person name="De Luna E."/>
            <person name="Martienssen R.A."/>
            <person name="Minamino N."/>
            <person name="Mizutani M."/>
            <person name="Mizutani M."/>
            <person name="Mochizuki N."/>
            <person name="Monte I."/>
            <person name="Mosher R."/>
            <person name="Nagasaki H."/>
            <person name="Nakagami H."/>
            <person name="Naramoto S."/>
            <person name="Nishitani K."/>
            <person name="Ohtani M."/>
            <person name="Okamoto T."/>
            <person name="Okumura M."/>
            <person name="Phillips J."/>
            <person name="Pollak B."/>
            <person name="Reinders A."/>
            <person name="Rovekamp M."/>
            <person name="Sano R."/>
            <person name="Sawa S."/>
            <person name="Schmid M.W."/>
            <person name="Shirakawa M."/>
            <person name="Solano R."/>
            <person name="Spunde A."/>
            <person name="Suetsugu N."/>
            <person name="Sugano S."/>
            <person name="Sugiyama A."/>
            <person name="Sun R."/>
            <person name="Suzuki Y."/>
            <person name="Takenaka M."/>
            <person name="Takezawa D."/>
            <person name="Tomogane H."/>
            <person name="Tsuzuki M."/>
            <person name="Ueda T."/>
            <person name="Umeda M."/>
            <person name="Ward J.M."/>
            <person name="Watanabe Y."/>
            <person name="Yazaki K."/>
            <person name="Yokoyama R."/>
            <person name="Yoshitake Y."/>
            <person name="Yotsui I."/>
            <person name="Zachgo S."/>
            <person name="Schmutz J."/>
        </authorList>
    </citation>
    <scope>NUCLEOTIDE SEQUENCE [LARGE SCALE GENOMIC DNA]</scope>
    <source>
        <strain evidence="2">Tak-1</strain>
    </source>
</reference>
<organism evidence="1 2">
    <name type="scientific">Marchantia polymorpha</name>
    <name type="common">Common liverwort</name>
    <name type="synonym">Marchantia aquatica</name>
    <dbReference type="NCBI Taxonomy" id="3197"/>
    <lineage>
        <taxon>Eukaryota</taxon>
        <taxon>Viridiplantae</taxon>
        <taxon>Streptophyta</taxon>
        <taxon>Embryophyta</taxon>
        <taxon>Marchantiophyta</taxon>
        <taxon>Marchantiopsida</taxon>
        <taxon>Marchantiidae</taxon>
        <taxon>Marchantiales</taxon>
        <taxon>Marchantiaceae</taxon>
        <taxon>Marchantia</taxon>
    </lineage>
</organism>
<evidence type="ECO:0000313" key="1">
    <source>
        <dbReference type="EMBL" id="PTQ45273.1"/>
    </source>
</evidence>
<gene>
    <name evidence="1" type="ORF">MARPO_0015s0080</name>
</gene>
<dbReference type="AlphaFoldDB" id="A0A2R6XGN3"/>
<accession>A0A2R6XGN3</accession>
<name>A0A2R6XGN3_MARPO</name>
<dbReference type="Proteomes" id="UP000244005">
    <property type="component" value="Unassembled WGS sequence"/>
</dbReference>
<proteinExistence type="predicted"/>
<dbReference type="EMBL" id="KZ772687">
    <property type="protein sequence ID" value="PTQ45273.1"/>
    <property type="molecule type" value="Genomic_DNA"/>
</dbReference>
<keyword evidence="2" id="KW-1185">Reference proteome</keyword>